<dbReference type="EMBL" id="CP024769">
    <property type="protein sequence ID" value="QGY31468.1"/>
    <property type="molecule type" value="Genomic_DNA"/>
</dbReference>
<dbReference type="CDD" id="cd16363">
    <property type="entry name" value="Col_Im_like"/>
    <property type="match status" value="1"/>
</dbReference>
<evidence type="ECO:0000256" key="1">
    <source>
        <dbReference type="ARBA" id="ARBA00009346"/>
    </source>
</evidence>
<reference evidence="3 4" key="1">
    <citation type="submission" date="2017-11" db="EMBL/GenBank/DDBJ databases">
        <title>Genome sequence of Pantoea cypripedii NE1.</title>
        <authorList>
            <person name="Nascimento F.X."/>
        </authorList>
    </citation>
    <scope>NUCLEOTIDE SEQUENCE [LARGE SCALE GENOMIC DNA]</scope>
    <source>
        <strain evidence="3 4">NE1</strain>
        <plasmid evidence="4">pne1a</plasmid>
    </source>
</reference>
<dbReference type="GO" id="GO:0030153">
    <property type="term" value="P:bacteriocin immunity"/>
    <property type="evidence" value="ECO:0007669"/>
    <property type="project" value="UniProtKB-KW"/>
</dbReference>
<proteinExistence type="inferred from homology"/>
<accession>A0A6B9G396</accession>
<protein>
    <submittedName>
        <fullName evidence="3">Bacteriocin immunity protein</fullName>
    </submittedName>
</protein>
<dbReference type="Proteomes" id="UP000502005">
    <property type="component" value="Plasmid pNE1A"/>
</dbReference>
<sequence length="83" mass="9674">MERKEKFEDYTEKEFTNLLEEIYEGKGEESYQDELVDLVCSLSEHPDGSDLIFYNKDKHITPKGVVDEIKAWRAANNKPGFKS</sequence>
<comment type="similarity">
    <text evidence="1">Belongs to the colicins ColE2/ColE8/ColE9 and pyocins S1/S2 family.</text>
</comment>
<dbReference type="SUPFAM" id="SSF47345">
    <property type="entry name" value="Colicin E immunity proteins"/>
    <property type="match status" value="1"/>
</dbReference>
<dbReference type="RefSeq" id="WP_208717367.1">
    <property type="nucleotide sequence ID" value="NZ_CP024769.1"/>
</dbReference>
<dbReference type="Pfam" id="PF01320">
    <property type="entry name" value="Colicin_Pyocin"/>
    <property type="match status" value="1"/>
</dbReference>
<dbReference type="PRINTS" id="PR01299">
    <property type="entry name" value="PYOCIN"/>
</dbReference>
<evidence type="ECO:0000313" key="4">
    <source>
        <dbReference type="Proteomes" id="UP000502005"/>
    </source>
</evidence>
<dbReference type="InterPro" id="IPR035900">
    <property type="entry name" value="Colicin_E_sf"/>
</dbReference>
<organism evidence="3 4">
    <name type="scientific">Pantoea cypripedii</name>
    <name type="common">Pectobacterium cypripedii</name>
    <name type="synonym">Erwinia cypripedii</name>
    <dbReference type="NCBI Taxonomy" id="55209"/>
    <lineage>
        <taxon>Bacteria</taxon>
        <taxon>Pseudomonadati</taxon>
        <taxon>Pseudomonadota</taxon>
        <taxon>Gammaproteobacteria</taxon>
        <taxon>Enterobacterales</taxon>
        <taxon>Erwiniaceae</taxon>
        <taxon>Pantoea</taxon>
    </lineage>
</organism>
<geneLocation type="plasmid" evidence="4">
    <name>pne1a</name>
</geneLocation>
<evidence type="ECO:0000313" key="3">
    <source>
        <dbReference type="EMBL" id="QGY31468.1"/>
    </source>
</evidence>
<dbReference type="Gene3D" id="1.10.1200.20">
    <property type="entry name" value="Colicin E immunity protein"/>
    <property type="match status" value="1"/>
</dbReference>
<dbReference type="InterPro" id="IPR000290">
    <property type="entry name" value="Colicin_pyocin"/>
</dbReference>
<dbReference type="AlphaFoldDB" id="A0A6B9G396"/>
<name>A0A6B9G396_PANCY</name>
<gene>
    <name evidence="3" type="ORF">CUN67_20975</name>
</gene>
<evidence type="ECO:0000256" key="2">
    <source>
        <dbReference type="ARBA" id="ARBA00023025"/>
    </source>
</evidence>
<keyword evidence="2" id="KW-0079">Bacteriocin immunity</keyword>
<keyword evidence="3" id="KW-0614">Plasmid</keyword>
<dbReference type="GO" id="GO:0015643">
    <property type="term" value="F:toxic substance binding"/>
    <property type="evidence" value="ECO:0007669"/>
    <property type="project" value="InterPro"/>
</dbReference>